<dbReference type="InterPro" id="IPR020904">
    <property type="entry name" value="Sc_DH/Rdtase_CS"/>
</dbReference>
<dbReference type="SUPFAM" id="SSF51735">
    <property type="entry name" value="NAD(P)-binding Rossmann-fold domains"/>
    <property type="match status" value="1"/>
</dbReference>
<comment type="similarity">
    <text evidence="1">Belongs to the short-chain dehydrogenases/reductases (SDR) family.</text>
</comment>
<keyword evidence="4" id="KW-1185">Reference proteome</keyword>
<reference evidence="3 4" key="1">
    <citation type="submission" date="2021-08" db="EMBL/GenBank/DDBJ databases">
        <authorList>
            <person name="Tuo L."/>
        </authorList>
    </citation>
    <scope>NUCLEOTIDE SEQUENCE [LARGE SCALE GENOMIC DNA]</scope>
    <source>
        <strain evidence="3 4">JCM 31229</strain>
    </source>
</reference>
<organism evidence="3 4">
    <name type="scientific">Sphingomonas colocasiae</name>
    <dbReference type="NCBI Taxonomy" id="1848973"/>
    <lineage>
        <taxon>Bacteria</taxon>
        <taxon>Pseudomonadati</taxon>
        <taxon>Pseudomonadota</taxon>
        <taxon>Alphaproteobacteria</taxon>
        <taxon>Sphingomonadales</taxon>
        <taxon>Sphingomonadaceae</taxon>
        <taxon>Sphingomonas</taxon>
    </lineage>
</organism>
<evidence type="ECO:0000256" key="2">
    <source>
        <dbReference type="ARBA" id="ARBA00023002"/>
    </source>
</evidence>
<dbReference type="PANTHER" id="PTHR42760">
    <property type="entry name" value="SHORT-CHAIN DEHYDROGENASES/REDUCTASES FAMILY MEMBER"/>
    <property type="match status" value="1"/>
</dbReference>
<gene>
    <name evidence="3" type="ORF">K7G82_17825</name>
</gene>
<dbReference type="PRINTS" id="PR00081">
    <property type="entry name" value="GDHRDH"/>
</dbReference>
<sequence>MNEMNGKVAVVTGAASGIGAATAALLASHGVSVWRLDRAAASDAQSLAVDVTDPAAIAAAIATITMHGRHIDILVNSAGVYGLQGWGEIDEADYRRIFDVNVLGLTLMTQAALPHLPRGASIVNIASVAGRKGNASSVLYAASKAAVISLTQSAALAFAAAGIRANAIAPGRVETAMWDDVMRRRADATGKPVAELSRTMADGIPLERMATADDIARAALFLAGPASAYVTGQTLNVDGGLQLN</sequence>
<accession>A0ABS7PS53</accession>
<name>A0ABS7PS53_9SPHN</name>
<dbReference type="RefSeq" id="WP_222991254.1">
    <property type="nucleotide sequence ID" value="NZ_JAINVV010000008.1"/>
</dbReference>
<dbReference type="PANTHER" id="PTHR42760:SF133">
    <property type="entry name" value="3-OXOACYL-[ACYL-CARRIER-PROTEIN] REDUCTASE"/>
    <property type="match status" value="1"/>
</dbReference>
<proteinExistence type="inferred from homology"/>
<dbReference type="PROSITE" id="PS00061">
    <property type="entry name" value="ADH_SHORT"/>
    <property type="match status" value="1"/>
</dbReference>
<comment type="caution">
    <text evidence="3">The sequence shown here is derived from an EMBL/GenBank/DDBJ whole genome shotgun (WGS) entry which is preliminary data.</text>
</comment>
<dbReference type="PRINTS" id="PR00080">
    <property type="entry name" value="SDRFAMILY"/>
</dbReference>
<dbReference type="CDD" id="cd05233">
    <property type="entry name" value="SDR_c"/>
    <property type="match status" value="1"/>
</dbReference>
<keyword evidence="2" id="KW-0560">Oxidoreductase</keyword>
<evidence type="ECO:0000313" key="3">
    <source>
        <dbReference type="EMBL" id="MBY8824168.1"/>
    </source>
</evidence>
<evidence type="ECO:0000313" key="4">
    <source>
        <dbReference type="Proteomes" id="UP000706039"/>
    </source>
</evidence>
<dbReference type="Gene3D" id="3.40.50.720">
    <property type="entry name" value="NAD(P)-binding Rossmann-like Domain"/>
    <property type="match status" value="1"/>
</dbReference>
<dbReference type="Pfam" id="PF13561">
    <property type="entry name" value="adh_short_C2"/>
    <property type="match status" value="1"/>
</dbReference>
<protein>
    <submittedName>
        <fullName evidence="3">SDR family oxidoreductase</fullName>
    </submittedName>
</protein>
<evidence type="ECO:0000256" key="1">
    <source>
        <dbReference type="ARBA" id="ARBA00006484"/>
    </source>
</evidence>
<dbReference type="InterPro" id="IPR036291">
    <property type="entry name" value="NAD(P)-bd_dom_sf"/>
</dbReference>
<dbReference type="InterPro" id="IPR002347">
    <property type="entry name" value="SDR_fam"/>
</dbReference>
<dbReference type="EMBL" id="JAINVV010000008">
    <property type="protein sequence ID" value="MBY8824168.1"/>
    <property type="molecule type" value="Genomic_DNA"/>
</dbReference>
<dbReference type="Proteomes" id="UP000706039">
    <property type="component" value="Unassembled WGS sequence"/>
</dbReference>